<feature type="domain" description="Surface-adhesin protein E-like" evidence="1">
    <location>
        <begin position="31"/>
        <end position="150"/>
    </location>
</feature>
<sequence>MKYAVIVAAMVLLALFDLGKVQAVQLSGAEWKSFSESNAHYWYYDLRSIEQPGKSITKVWCKSVAKNRASIEEKIRLLKKFGGSTWGYENYLYTLNLFEIDCPKKKHRLVMVKDYDRSENILESAVSQDMSWDSIPPGSIIESLYGIVCSEAQKR</sequence>
<reference evidence="2" key="1">
    <citation type="journal article" date="2021" name="bioRxiv">
        <title>Unraveling nitrogen, sulfur and carbon metabolic pathways and microbial community transcriptional responses to substrate deprivation and toxicity stresses in a bioreactor mimicking anoxic brackish coastal sediment conditions.</title>
        <authorList>
            <person name="Martins P.D."/>
            <person name="Echeveste M.J."/>
            <person name="Arshad A."/>
            <person name="Kurth J."/>
            <person name="Ouboter H."/>
            <person name="Jetten M.S.M."/>
            <person name="Welte C.U."/>
        </authorList>
    </citation>
    <scope>NUCLEOTIDE SEQUENCE</scope>
    <source>
        <strain evidence="2">MAG_39</strain>
    </source>
</reference>
<protein>
    <recommendedName>
        <fullName evidence="1">Surface-adhesin protein E-like domain-containing protein</fullName>
    </recommendedName>
</protein>
<gene>
    <name evidence="2" type="ORF">K8I29_18645</name>
</gene>
<dbReference type="AlphaFoldDB" id="A0A953M3C7"/>
<organism evidence="2 3">
    <name type="scientific">Candidatus Nitrobium versatile</name>
    <dbReference type="NCBI Taxonomy" id="2884831"/>
    <lineage>
        <taxon>Bacteria</taxon>
        <taxon>Pseudomonadati</taxon>
        <taxon>Nitrospirota</taxon>
        <taxon>Nitrospiria</taxon>
        <taxon>Nitrospirales</taxon>
        <taxon>Nitrospiraceae</taxon>
        <taxon>Candidatus Nitrobium</taxon>
    </lineage>
</organism>
<reference evidence="2" key="2">
    <citation type="submission" date="2021-08" db="EMBL/GenBank/DDBJ databases">
        <authorList>
            <person name="Dalcin Martins P."/>
        </authorList>
    </citation>
    <scope>NUCLEOTIDE SEQUENCE</scope>
    <source>
        <strain evidence="2">MAG_39</strain>
    </source>
</reference>
<proteinExistence type="predicted"/>
<comment type="caution">
    <text evidence="2">The sequence shown here is derived from an EMBL/GenBank/DDBJ whole genome shotgun (WGS) entry which is preliminary data.</text>
</comment>
<name>A0A953M3C7_9BACT</name>
<dbReference type="Pfam" id="PF16747">
    <property type="entry name" value="Adhesin_E"/>
    <property type="match status" value="1"/>
</dbReference>
<evidence type="ECO:0000259" key="1">
    <source>
        <dbReference type="Pfam" id="PF16747"/>
    </source>
</evidence>
<evidence type="ECO:0000313" key="2">
    <source>
        <dbReference type="EMBL" id="MBZ0158220.1"/>
    </source>
</evidence>
<accession>A0A953M3C7</accession>
<dbReference type="Proteomes" id="UP000705867">
    <property type="component" value="Unassembled WGS sequence"/>
</dbReference>
<dbReference type="EMBL" id="JAIOIV010000143">
    <property type="protein sequence ID" value="MBZ0158220.1"/>
    <property type="molecule type" value="Genomic_DNA"/>
</dbReference>
<evidence type="ECO:0000313" key="3">
    <source>
        <dbReference type="Proteomes" id="UP000705867"/>
    </source>
</evidence>
<dbReference type="InterPro" id="IPR031939">
    <property type="entry name" value="Adhesin_E-like"/>
</dbReference>